<proteinExistence type="predicted"/>
<dbReference type="InterPro" id="IPR025714">
    <property type="entry name" value="Methyltranfer_dom"/>
</dbReference>
<evidence type="ECO:0000256" key="1">
    <source>
        <dbReference type="ARBA" id="ARBA00022603"/>
    </source>
</evidence>
<evidence type="ECO:0000256" key="3">
    <source>
        <dbReference type="ARBA" id="ARBA00022691"/>
    </source>
</evidence>
<dbReference type="Gene3D" id="3.40.50.150">
    <property type="entry name" value="Vaccinia Virus protein VP39"/>
    <property type="match status" value="1"/>
</dbReference>
<dbReference type="PANTHER" id="PTHR43464">
    <property type="entry name" value="METHYLTRANSFERASE"/>
    <property type="match status" value="1"/>
</dbReference>
<sequence length="211" mass="24219">MVGLEPTDKVLDIGCGVGRIAYPLTYYLKDGGGYEGFDISEKLIKWAKSEISLRFPNFNFQVVDIHNKMYNPEGNVQTLDFVFPYQDKSFDWVVLTSVFTHLQAKEVRHYLDEITRVLKPRGRCLCTCFLLNPESEAAMTKNKKARQIVHPLEECFTATPKIPESTIGYKEGLLLGWMQERGLSLAGKYYGHWCGRRKFTSHQDILVLQKS</sequence>
<dbReference type="GO" id="GO:0008168">
    <property type="term" value="F:methyltransferase activity"/>
    <property type="evidence" value="ECO:0007669"/>
    <property type="project" value="UniProtKB-KW"/>
</dbReference>
<keyword evidence="3" id="KW-0949">S-adenosyl-L-methionine</keyword>
<evidence type="ECO:0000259" key="4">
    <source>
        <dbReference type="Pfam" id="PF13847"/>
    </source>
</evidence>
<gene>
    <name evidence="5" type="ordered locus">Tery_1490</name>
</gene>
<dbReference type="STRING" id="203124.Tery_1490"/>
<dbReference type="RefSeq" id="WP_011611154.1">
    <property type="nucleotide sequence ID" value="NC_008312.1"/>
</dbReference>
<keyword evidence="1 5" id="KW-0489">Methyltransferase</keyword>
<reference evidence="5" key="1">
    <citation type="submission" date="2006-06" db="EMBL/GenBank/DDBJ databases">
        <title>Complete sequence of Trichodesmium erythraeum IMS101.</title>
        <authorList>
            <consortium name="US DOE Joint Genome Institute"/>
            <person name="Copeland A."/>
            <person name="Lucas S."/>
            <person name="Lapidus A."/>
            <person name="Barry K."/>
            <person name="Detter J.C."/>
            <person name="Glavina del Rio T."/>
            <person name="Hammon N."/>
            <person name="Israni S."/>
            <person name="Dalin E."/>
            <person name="Tice H."/>
            <person name="Pitluck S."/>
            <person name="Kiss H."/>
            <person name="Munk A.C."/>
            <person name="Brettin T."/>
            <person name="Bruce D."/>
            <person name="Han C."/>
            <person name="Tapia R."/>
            <person name="Gilna P."/>
            <person name="Schmutz J."/>
            <person name="Larimer F."/>
            <person name="Land M."/>
            <person name="Hauser L."/>
            <person name="Kyrpides N."/>
            <person name="Kim E."/>
            <person name="Richardson P."/>
        </authorList>
    </citation>
    <scope>NUCLEOTIDE SEQUENCE [LARGE SCALE GENOMIC DNA]</scope>
    <source>
        <strain evidence="5">IMS101</strain>
    </source>
</reference>
<dbReference type="InterPro" id="IPR029063">
    <property type="entry name" value="SAM-dependent_MTases_sf"/>
</dbReference>
<dbReference type="SUPFAM" id="SSF53335">
    <property type="entry name" value="S-adenosyl-L-methionine-dependent methyltransferases"/>
    <property type="match status" value="1"/>
</dbReference>
<dbReference type="KEGG" id="ter:Tery_1490"/>
<dbReference type="EMBL" id="CP000393">
    <property type="protein sequence ID" value="ABG50778.1"/>
    <property type="molecule type" value="Genomic_DNA"/>
</dbReference>
<organism evidence="5">
    <name type="scientific">Trichodesmium erythraeum (strain IMS101)</name>
    <dbReference type="NCBI Taxonomy" id="203124"/>
    <lineage>
        <taxon>Bacteria</taxon>
        <taxon>Bacillati</taxon>
        <taxon>Cyanobacteriota</taxon>
        <taxon>Cyanophyceae</taxon>
        <taxon>Oscillatoriophycideae</taxon>
        <taxon>Oscillatoriales</taxon>
        <taxon>Microcoleaceae</taxon>
        <taxon>Trichodesmium</taxon>
    </lineage>
</organism>
<dbReference type="HOGENOM" id="CLU_066423_0_0_3"/>
<dbReference type="Pfam" id="PF13847">
    <property type="entry name" value="Methyltransf_31"/>
    <property type="match status" value="1"/>
</dbReference>
<dbReference type="CDD" id="cd02440">
    <property type="entry name" value="AdoMet_MTases"/>
    <property type="match status" value="1"/>
</dbReference>
<dbReference type="GO" id="GO:0032259">
    <property type="term" value="P:methylation"/>
    <property type="evidence" value="ECO:0007669"/>
    <property type="project" value="UniProtKB-KW"/>
</dbReference>
<dbReference type="OrthoDB" id="9804312at2"/>
<dbReference type="eggNOG" id="COG2226">
    <property type="taxonomic scope" value="Bacteria"/>
</dbReference>
<evidence type="ECO:0000256" key="2">
    <source>
        <dbReference type="ARBA" id="ARBA00022679"/>
    </source>
</evidence>
<accession>Q115P6</accession>
<name>Q115P6_TRIEI</name>
<protein>
    <submittedName>
        <fullName evidence="5">Methyltransferase type 11</fullName>
    </submittedName>
</protein>
<evidence type="ECO:0000313" key="5">
    <source>
        <dbReference type="EMBL" id="ABG50778.1"/>
    </source>
</evidence>
<dbReference type="PANTHER" id="PTHR43464:SF19">
    <property type="entry name" value="UBIQUINONE BIOSYNTHESIS O-METHYLTRANSFERASE, MITOCHONDRIAL"/>
    <property type="match status" value="1"/>
</dbReference>
<dbReference type="AlphaFoldDB" id="Q115P6"/>
<keyword evidence="2 5" id="KW-0808">Transferase</keyword>
<feature type="domain" description="Methyltransferase" evidence="4">
    <location>
        <begin position="7"/>
        <end position="144"/>
    </location>
</feature>